<evidence type="ECO:0000256" key="5">
    <source>
        <dbReference type="SAM" id="MobiDB-lite"/>
    </source>
</evidence>
<evidence type="ECO:0000313" key="8">
    <source>
        <dbReference type="EMBL" id="KIL67218.1"/>
    </source>
</evidence>
<keyword evidence="3" id="KW-0342">GTP-binding</keyword>
<feature type="domain" description="G" evidence="6">
    <location>
        <begin position="295"/>
        <end position="362"/>
    </location>
</feature>
<keyword evidence="4" id="KW-0539">Nucleus</keyword>
<evidence type="ECO:0000259" key="7">
    <source>
        <dbReference type="Pfam" id="PF08701"/>
    </source>
</evidence>
<dbReference type="Gene3D" id="1.10.1580.10">
    <property type="match status" value="1"/>
</dbReference>
<evidence type="ECO:0000256" key="1">
    <source>
        <dbReference type="ARBA" id="ARBA00004123"/>
    </source>
</evidence>
<dbReference type="EMBL" id="KN818232">
    <property type="protein sequence ID" value="KIL67218.1"/>
    <property type="molecule type" value="Genomic_DNA"/>
</dbReference>
<feature type="region of interest" description="Disordered" evidence="5">
    <location>
        <begin position="514"/>
        <end position="615"/>
    </location>
</feature>
<proteinExistence type="predicted"/>
<dbReference type="PANTHER" id="PTHR11089:SF30">
    <property type="entry name" value="GUANINE NUCLEOTIDE-BINDING PROTEIN-LIKE 3 HOMOLOG"/>
    <property type="match status" value="1"/>
</dbReference>
<comment type="subcellular location">
    <subcellularLocation>
        <location evidence="1">Nucleus</location>
    </subcellularLocation>
</comment>
<protein>
    <recommendedName>
        <fullName evidence="10">CP-type G domain-containing protein</fullName>
    </recommendedName>
</protein>
<feature type="compositionally biased region" description="Acidic residues" evidence="5">
    <location>
        <begin position="520"/>
        <end position="590"/>
    </location>
</feature>
<organism evidence="8 9">
    <name type="scientific">Amanita muscaria (strain Koide BX008)</name>
    <dbReference type="NCBI Taxonomy" id="946122"/>
    <lineage>
        <taxon>Eukaryota</taxon>
        <taxon>Fungi</taxon>
        <taxon>Dikarya</taxon>
        <taxon>Basidiomycota</taxon>
        <taxon>Agaricomycotina</taxon>
        <taxon>Agaricomycetes</taxon>
        <taxon>Agaricomycetidae</taxon>
        <taxon>Agaricales</taxon>
        <taxon>Pluteineae</taxon>
        <taxon>Amanitaceae</taxon>
        <taxon>Amanita</taxon>
    </lineage>
</organism>
<dbReference type="InterPro" id="IPR006073">
    <property type="entry name" value="GTP-bd"/>
</dbReference>
<feature type="compositionally biased region" description="Acidic residues" evidence="5">
    <location>
        <begin position="98"/>
        <end position="113"/>
    </location>
</feature>
<dbReference type="STRING" id="946122.A0A0C2XEG7"/>
<dbReference type="AlphaFoldDB" id="A0A0C2XEG7"/>
<evidence type="ECO:0000256" key="4">
    <source>
        <dbReference type="ARBA" id="ARBA00023242"/>
    </source>
</evidence>
<evidence type="ECO:0000256" key="2">
    <source>
        <dbReference type="ARBA" id="ARBA00022741"/>
    </source>
</evidence>
<feature type="compositionally biased region" description="Basic residues" evidence="5">
    <location>
        <begin position="1"/>
        <end position="36"/>
    </location>
</feature>
<gene>
    <name evidence="8" type="ORF">M378DRAFT_185715</name>
</gene>
<dbReference type="Proteomes" id="UP000054549">
    <property type="component" value="Unassembled WGS sequence"/>
</dbReference>
<dbReference type="Pfam" id="PF01926">
    <property type="entry name" value="MMR_HSR1"/>
    <property type="match status" value="1"/>
</dbReference>
<dbReference type="GO" id="GO:0005525">
    <property type="term" value="F:GTP binding"/>
    <property type="evidence" value="ECO:0007669"/>
    <property type="project" value="UniProtKB-KW"/>
</dbReference>
<feature type="region of interest" description="Disordered" evidence="5">
    <location>
        <begin position="74"/>
        <end position="120"/>
    </location>
</feature>
<dbReference type="InterPro" id="IPR014813">
    <property type="entry name" value="Gnl3_N_dom"/>
</dbReference>
<dbReference type="InParanoid" id="A0A0C2XEG7"/>
<dbReference type="OrthoDB" id="10266128at2759"/>
<reference evidence="8 9" key="1">
    <citation type="submission" date="2014-04" db="EMBL/GenBank/DDBJ databases">
        <title>Evolutionary Origins and Diversification of the Mycorrhizal Mutualists.</title>
        <authorList>
            <consortium name="DOE Joint Genome Institute"/>
            <consortium name="Mycorrhizal Genomics Consortium"/>
            <person name="Kohler A."/>
            <person name="Kuo A."/>
            <person name="Nagy L.G."/>
            <person name="Floudas D."/>
            <person name="Copeland A."/>
            <person name="Barry K.W."/>
            <person name="Cichocki N."/>
            <person name="Veneault-Fourrey C."/>
            <person name="LaButti K."/>
            <person name="Lindquist E.A."/>
            <person name="Lipzen A."/>
            <person name="Lundell T."/>
            <person name="Morin E."/>
            <person name="Murat C."/>
            <person name="Riley R."/>
            <person name="Ohm R."/>
            <person name="Sun H."/>
            <person name="Tunlid A."/>
            <person name="Henrissat B."/>
            <person name="Grigoriev I.V."/>
            <person name="Hibbett D.S."/>
            <person name="Martin F."/>
        </authorList>
    </citation>
    <scope>NUCLEOTIDE SEQUENCE [LARGE SCALE GENOMIC DNA]</scope>
    <source>
        <strain evidence="8 9">Koide BX008</strain>
    </source>
</reference>
<keyword evidence="9" id="KW-1185">Reference proteome</keyword>
<feature type="region of interest" description="Disordered" evidence="5">
    <location>
        <begin position="1"/>
        <end position="57"/>
    </location>
</feature>
<evidence type="ECO:0000313" key="9">
    <source>
        <dbReference type="Proteomes" id="UP000054549"/>
    </source>
</evidence>
<accession>A0A0C2XEG7</accession>
<evidence type="ECO:0008006" key="10">
    <source>
        <dbReference type="Google" id="ProtNLM"/>
    </source>
</evidence>
<dbReference type="InterPro" id="IPR023179">
    <property type="entry name" value="GTP-bd_ortho_bundle_sf"/>
</dbReference>
<dbReference type="GO" id="GO:0005730">
    <property type="term" value="C:nucleolus"/>
    <property type="evidence" value="ECO:0007669"/>
    <property type="project" value="UniProtKB-ARBA"/>
</dbReference>
<dbReference type="SUPFAM" id="SSF52540">
    <property type="entry name" value="P-loop containing nucleoside triphosphate hydrolases"/>
    <property type="match status" value="2"/>
</dbReference>
<evidence type="ECO:0000259" key="6">
    <source>
        <dbReference type="Pfam" id="PF01926"/>
    </source>
</evidence>
<keyword evidence="2" id="KW-0547">Nucleotide-binding</keyword>
<feature type="compositionally biased region" description="Basic and acidic residues" evidence="5">
    <location>
        <begin position="74"/>
        <end position="85"/>
    </location>
</feature>
<dbReference type="Gene3D" id="3.40.50.300">
    <property type="entry name" value="P-loop containing nucleotide triphosphate hydrolases"/>
    <property type="match status" value="1"/>
</dbReference>
<dbReference type="Pfam" id="PF08701">
    <property type="entry name" value="GN3L_Grn1"/>
    <property type="match status" value="1"/>
</dbReference>
<dbReference type="InterPro" id="IPR027417">
    <property type="entry name" value="P-loop_NTPase"/>
</dbReference>
<name>A0A0C2XEG7_AMAMK</name>
<feature type="domain" description="Guanine nucleotide-binding protein-like 3 N-terminal" evidence="7">
    <location>
        <begin position="14"/>
        <end position="87"/>
    </location>
</feature>
<sequence>MPRIRKKTSKRQKTHERHKLQHKVREGRKKKAKAAKKNPQWKSKHKKDPGIPSEFPYKEQILAEVAEQRRLAVEERERRKNEKKVLKAARKAGHVENEESEQEGHEEEGEEGEEGSKKKKLNLDIGSEAVASLNAKTISADKLQRRTKIIEEEDEDGEDEEVPVLINHDLPNLKAVLGEVDVLIEMLDARDPLPYRSRQLEELVAKENKKLLLVLSKIDTCPRESLASWAAYLRTEHPTLLFRSAAAFLPSTHDQTKHKSKGKMRPPVDDGVGVEAVLELLGQWAHEKGGDKPLTVGVVGLTNSGKSSFLNTLLKRSALPVYSLTSTSNPGPSTTMLPQEVEVDASGHKIKFIDTPGLSWISGKDDALRQRDILLRSKGRIDRLKDPLPTVAHIVSRANPEDLMLLYTLPAFAKGNTTSFLSGLARSRNLVKRKGELNIDGACKIVLNDWNSGKWSRYTTAPSTESVVPTGDEALKNLYGRDEAVLATLRTRKEMRKAAGVVRLSPSEIECREVELEVPYMEEEGDESEATGEDHDEMSIDGEGEGGQSEDSEDNEGEDSMEDESNGEVEGEPGAETDEDDVAEEEEYENPEPLSKKHKRGRNPGPVDHPPKKKVAFSLAPSIARQSARAALNLKRPLRKEPVTLAAVKNTKLRSKVANAAGSKAKAKTGSGEQVYDFGKYF</sequence>
<evidence type="ECO:0000256" key="3">
    <source>
        <dbReference type="ARBA" id="ARBA00023134"/>
    </source>
</evidence>
<dbReference type="HOGENOM" id="CLU_011106_5_1_1"/>
<dbReference type="InterPro" id="IPR050755">
    <property type="entry name" value="TRAFAC_YlqF/YawG_RiboMat"/>
</dbReference>
<dbReference type="PANTHER" id="PTHR11089">
    <property type="entry name" value="GTP-BINDING PROTEIN-RELATED"/>
    <property type="match status" value="1"/>
</dbReference>